<name>A0A4D9EDL9_9SAUR</name>
<dbReference type="EMBL" id="QXTE01000096">
    <property type="protein sequence ID" value="TFK06575.1"/>
    <property type="molecule type" value="Genomic_DNA"/>
</dbReference>
<gene>
    <name evidence="2" type="ORF">DR999_PMT10892</name>
</gene>
<comment type="caution">
    <text evidence="2">The sequence shown here is derived from an EMBL/GenBank/DDBJ whole genome shotgun (WGS) entry which is preliminary data.</text>
</comment>
<organism evidence="2 3">
    <name type="scientific">Platysternon megacephalum</name>
    <name type="common">big-headed turtle</name>
    <dbReference type="NCBI Taxonomy" id="55544"/>
    <lineage>
        <taxon>Eukaryota</taxon>
        <taxon>Metazoa</taxon>
        <taxon>Chordata</taxon>
        <taxon>Craniata</taxon>
        <taxon>Vertebrata</taxon>
        <taxon>Euteleostomi</taxon>
        <taxon>Archelosauria</taxon>
        <taxon>Testudinata</taxon>
        <taxon>Testudines</taxon>
        <taxon>Cryptodira</taxon>
        <taxon>Durocryptodira</taxon>
        <taxon>Testudinoidea</taxon>
        <taxon>Platysternidae</taxon>
        <taxon>Platysternon</taxon>
    </lineage>
</organism>
<accession>A0A4D9EDL9</accession>
<evidence type="ECO:0000313" key="3">
    <source>
        <dbReference type="Proteomes" id="UP000297703"/>
    </source>
</evidence>
<proteinExistence type="predicted"/>
<evidence type="ECO:0000256" key="1">
    <source>
        <dbReference type="SAM" id="MobiDB-lite"/>
    </source>
</evidence>
<dbReference type="Proteomes" id="UP000297703">
    <property type="component" value="Unassembled WGS sequence"/>
</dbReference>
<feature type="compositionally biased region" description="Pro residues" evidence="1">
    <location>
        <begin position="250"/>
        <end position="259"/>
    </location>
</feature>
<protein>
    <submittedName>
        <fullName evidence="2">Uncharacterized protein</fullName>
    </submittedName>
</protein>
<dbReference type="AlphaFoldDB" id="A0A4D9EDL9"/>
<evidence type="ECO:0000313" key="2">
    <source>
        <dbReference type="EMBL" id="TFK06575.1"/>
    </source>
</evidence>
<reference evidence="2 3" key="1">
    <citation type="submission" date="2019-04" db="EMBL/GenBank/DDBJ databases">
        <title>Draft genome of the big-headed turtle Platysternon megacephalum.</title>
        <authorList>
            <person name="Gong S."/>
        </authorList>
    </citation>
    <scope>NUCLEOTIDE SEQUENCE [LARGE SCALE GENOMIC DNA]</scope>
    <source>
        <strain evidence="2">DO16091913</strain>
        <tissue evidence="2">Muscle</tissue>
    </source>
</reference>
<keyword evidence="3" id="KW-1185">Reference proteome</keyword>
<reference evidence="2 3" key="2">
    <citation type="submission" date="2019-04" db="EMBL/GenBank/DDBJ databases">
        <title>The genome sequence of big-headed turtle.</title>
        <authorList>
            <person name="Gong S."/>
        </authorList>
    </citation>
    <scope>NUCLEOTIDE SEQUENCE [LARGE SCALE GENOMIC DNA]</scope>
    <source>
        <strain evidence="2">DO16091913</strain>
        <tissue evidence="2">Muscle</tissue>
    </source>
</reference>
<sequence length="282" mass="29219">MNVYVMSPAAQACASPAPGLAGLLGTALPRPMGWPGCLGAPHSHLSGRSPQRLTATGWFSKCAAPRSCSQGPMSEPCSGVAGSSICITPKFPAGTRHRILKRQRFFTPIESPQALESRSLPPPPPAMASPWGLTTMGDPAPGPRGTEVGDGAVPCRVPGGPGCLLSWALEFPCGKPGCLSCGPAQPALSGAELPAQSDGGRGPAQPAPQLWCRSRSPAFPWLVCCEVWSDTRGRILRSPLPREHAGGASPPFPGLPLPPSLESSELLGANPYSLPAVRFHPH</sequence>
<feature type="region of interest" description="Disordered" evidence="1">
    <location>
        <begin position="239"/>
        <end position="260"/>
    </location>
</feature>